<sequence length="102" mass="11095">MNCRWTCTPPTTIRFVSERVILSRKSSISSNGVSTEFSPIINCIGHDNSRIVSPNSPRLPLIVFNGNPKQTIAAIERGFCNAQCTASTDAELNPINTTGLDE</sequence>
<proteinExistence type="predicted"/>
<accession>A0ABQ8JMM0</accession>
<reference evidence="1 2" key="2">
    <citation type="journal article" date="2022" name="Mol. Biol. Evol.">
        <title>Comparative Genomics Reveals Insights into the Divergent Evolution of Astigmatic Mites and Household Pest Adaptations.</title>
        <authorList>
            <person name="Xiong Q."/>
            <person name="Wan A.T."/>
            <person name="Liu X."/>
            <person name="Fung C.S."/>
            <person name="Xiao X."/>
            <person name="Malainual N."/>
            <person name="Hou J."/>
            <person name="Wang L."/>
            <person name="Wang M."/>
            <person name="Yang K.Y."/>
            <person name="Cui Y."/>
            <person name="Leung E.L."/>
            <person name="Nong W."/>
            <person name="Shin S.K."/>
            <person name="Au S.W."/>
            <person name="Jeong K.Y."/>
            <person name="Chew F.T."/>
            <person name="Hui J.H."/>
            <person name="Leung T.F."/>
            <person name="Tungtrongchitr A."/>
            <person name="Zhong N."/>
            <person name="Liu Z."/>
            <person name="Tsui S.K."/>
        </authorList>
    </citation>
    <scope>NUCLEOTIDE SEQUENCE [LARGE SCALE GENOMIC DNA]</scope>
    <source>
        <strain evidence="1">Derp</strain>
    </source>
</reference>
<gene>
    <name evidence="1" type="ORF">DERP_005175</name>
</gene>
<keyword evidence="2" id="KW-1185">Reference proteome</keyword>
<reference evidence="1 2" key="1">
    <citation type="journal article" date="2018" name="J. Allergy Clin. Immunol.">
        <title>High-quality assembly of Dermatophagoides pteronyssinus genome and transcriptome reveals a wide range of novel allergens.</title>
        <authorList>
            <person name="Liu X.Y."/>
            <person name="Yang K.Y."/>
            <person name="Wang M.Q."/>
            <person name="Kwok J.S."/>
            <person name="Zeng X."/>
            <person name="Yang Z."/>
            <person name="Xiao X.J."/>
            <person name="Lau C.P."/>
            <person name="Li Y."/>
            <person name="Huang Z.M."/>
            <person name="Ba J.G."/>
            <person name="Yim A.K."/>
            <person name="Ouyang C.Y."/>
            <person name="Ngai S.M."/>
            <person name="Chan T.F."/>
            <person name="Leung E.L."/>
            <person name="Liu L."/>
            <person name="Liu Z.G."/>
            <person name="Tsui S.K."/>
        </authorList>
    </citation>
    <scope>NUCLEOTIDE SEQUENCE [LARGE SCALE GENOMIC DNA]</scope>
    <source>
        <strain evidence="1">Derp</strain>
    </source>
</reference>
<evidence type="ECO:0000313" key="2">
    <source>
        <dbReference type="Proteomes" id="UP000887458"/>
    </source>
</evidence>
<dbReference type="Proteomes" id="UP000887458">
    <property type="component" value="Unassembled WGS sequence"/>
</dbReference>
<protein>
    <submittedName>
        <fullName evidence="1">Uncharacterized protein</fullName>
    </submittedName>
</protein>
<organism evidence="1 2">
    <name type="scientific">Dermatophagoides pteronyssinus</name>
    <name type="common">European house dust mite</name>
    <dbReference type="NCBI Taxonomy" id="6956"/>
    <lineage>
        <taxon>Eukaryota</taxon>
        <taxon>Metazoa</taxon>
        <taxon>Ecdysozoa</taxon>
        <taxon>Arthropoda</taxon>
        <taxon>Chelicerata</taxon>
        <taxon>Arachnida</taxon>
        <taxon>Acari</taxon>
        <taxon>Acariformes</taxon>
        <taxon>Sarcoptiformes</taxon>
        <taxon>Astigmata</taxon>
        <taxon>Psoroptidia</taxon>
        <taxon>Analgoidea</taxon>
        <taxon>Pyroglyphidae</taxon>
        <taxon>Dermatophagoidinae</taxon>
        <taxon>Dermatophagoides</taxon>
    </lineage>
</organism>
<comment type="caution">
    <text evidence="1">The sequence shown here is derived from an EMBL/GenBank/DDBJ whole genome shotgun (WGS) entry which is preliminary data.</text>
</comment>
<name>A0ABQ8JMM0_DERPT</name>
<evidence type="ECO:0000313" key="1">
    <source>
        <dbReference type="EMBL" id="KAH9423595.1"/>
    </source>
</evidence>
<dbReference type="EMBL" id="NJHN03000031">
    <property type="protein sequence ID" value="KAH9423595.1"/>
    <property type="molecule type" value="Genomic_DNA"/>
</dbReference>